<organism evidence="5 6">
    <name type="scientific">Rhodococcus wratislaviensis</name>
    <name type="common">Tsukamurella wratislaviensis</name>
    <dbReference type="NCBI Taxonomy" id="44752"/>
    <lineage>
        <taxon>Bacteria</taxon>
        <taxon>Bacillati</taxon>
        <taxon>Actinomycetota</taxon>
        <taxon>Actinomycetes</taxon>
        <taxon>Mycobacteriales</taxon>
        <taxon>Nocardiaceae</taxon>
        <taxon>Rhodococcus</taxon>
    </lineage>
</organism>
<dbReference type="InterPro" id="IPR015813">
    <property type="entry name" value="Pyrv/PenolPyrv_kinase-like_dom"/>
</dbReference>
<comment type="caution">
    <text evidence="5">The sequence shown here is derived from an EMBL/GenBank/DDBJ whole genome shotgun (WGS) entry which is preliminary data.</text>
</comment>
<dbReference type="Gene3D" id="3.20.20.60">
    <property type="entry name" value="Phosphoenolpyruvate-binding domains"/>
    <property type="match status" value="1"/>
</dbReference>
<evidence type="ECO:0000259" key="4">
    <source>
        <dbReference type="Pfam" id="PF03328"/>
    </source>
</evidence>
<dbReference type="GO" id="GO:0005737">
    <property type="term" value="C:cytoplasm"/>
    <property type="evidence" value="ECO:0007669"/>
    <property type="project" value="TreeGrafter"/>
</dbReference>
<dbReference type="GO" id="GO:0008672">
    <property type="term" value="F:2-dehydro-3-deoxyglucarate aldolase activity"/>
    <property type="evidence" value="ECO:0007669"/>
    <property type="project" value="UniProtKB-EC"/>
</dbReference>
<dbReference type="InterPro" id="IPR005000">
    <property type="entry name" value="Aldolase/citrate-lyase_domain"/>
</dbReference>
<name>A0AB38FCZ5_RHOWR</name>
<dbReference type="GO" id="GO:0046872">
    <property type="term" value="F:metal ion binding"/>
    <property type="evidence" value="ECO:0007669"/>
    <property type="project" value="UniProtKB-KW"/>
</dbReference>
<proteinExistence type="inferred from homology"/>
<dbReference type="Pfam" id="PF03328">
    <property type="entry name" value="HpcH_HpaI"/>
    <property type="match status" value="1"/>
</dbReference>
<dbReference type="EC" id="4.1.2.20" evidence="5"/>
<sequence length="286" mass="29913">MAVARCSEEDVSVMTDTTLEHTQLNRLRTRLDAGAVTTSMVVRYSRSAEIAVMAKAAGFDSLYVDLEHAPLTLGETSQICIAAQASGVTPLVRIPPGRLDVIGRVLDGGALGIIVPHVMSADEARAAVAVACFPPRGVRSAAGATVQLNYAPLPASTANEVLNDATLVAVMIEAEAAVEQVDEIAAVEGVDLLLVGTNDLLGDLGIAGQYDHAKLARAYERVGAACRKHGKYLGVGGLSSRLDLARRYVDSGARYVSVGTDTAFQLRGARAAIADLGPFTEPSEEL</sequence>
<comment type="similarity">
    <text evidence="1">Belongs to the HpcH/HpaI aldolase family.</text>
</comment>
<evidence type="ECO:0000256" key="1">
    <source>
        <dbReference type="ARBA" id="ARBA00005568"/>
    </source>
</evidence>
<dbReference type="InterPro" id="IPR050251">
    <property type="entry name" value="HpcH-HpaI_aldolase"/>
</dbReference>
<dbReference type="PANTHER" id="PTHR30502">
    <property type="entry name" value="2-KETO-3-DEOXY-L-RHAMNONATE ALDOLASE"/>
    <property type="match status" value="1"/>
</dbReference>
<evidence type="ECO:0000256" key="2">
    <source>
        <dbReference type="ARBA" id="ARBA00022723"/>
    </source>
</evidence>
<evidence type="ECO:0000313" key="6">
    <source>
        <dbReference type="Proteomes" id="UP000251211"/>
    </source>
</evidence>
<protein>
    <submittedName>
        <fullName evidence="5">2,4-dihydroxyhept-2-ene-1,7-dioic acid aldolase</fullName>
        <ecNumber evidence="5">4.1.2.-</ecNumber>
        <ecNumber evidence="5">4.1.2.20</ecNumber>
    </submittedName>
</protein>
<dbReference type="PANTHER" id="PTHR30502:SF0">
    <property type="entry name" value="PHOSPHOENOLPYRUVATE CARBOXYLASE FAMILY PROTEIN"/>
    <property type="match status" value="1"/>
</dbReference>
<dbReference type="EC" id="4.1.2.-" evidence="5"/>
<evidence type="ECO:0000313" key="5">
    <source>
        <dbReference type="EMBL" id="SPZ39486.1"/>
    </source>
</evidence>
<keyword evidence="2" id="KW-0479">Metal-binding</keyword>
<dbReference type="Proteomes" id="UP000251211">
    <property type="component" value="Unassembled WGS sequence"/>
</dbReference>
<reference evidence="5 6" key="1">
    <citation type="submission" date="2018-06" db="EMBL/GenBank/DDBJ databases">
        <authorList>
            <consortium name="Pathogen Informatics"/>
            <person name="Doyle S."/>
        </authorList>
    </citation>
    <scope>NUCLEOTIDE SEQUENCE [LARGE SCALE GENOMIC DNA]</scope>
    <source>
        <strain evidence="5 6">NCTC13229</strain>
    </source>
</reference>
<dbReference type="EMBL" id="UAUI01000011">
    <property type="protein sequence ID" value="SPZ39486.1"/>
    <property type="molecule type" value="Genomic_DNA"/>
</dbReference>
<keyword evidence="3 5" id="KW-0456">Lyase</keyword>
<evidence type="ECO:0000256" key="3">
    <source>
        <dbReference type="ARBA" id="ARBA00023239"/>
    </source>
</evidence>
<dbReference type="AlphaFoldDB" id="A0AB38FCZ5"/>
<gene>
    <name evidence="5" type="primary">hpaI_2</name>
    <name evidence="5" type="ORF">NCTC13229_02965</name>
</gene>
<dbReference type="SUPFAM" id="SSF51621">
    <property type="entry name" value="Phosphoenolpyruvate/pyruvate domain"/>
    <property type="match status" value="1"/>
</dbReference>
<accession>A0AB38FCZ5</accession>
<feature type="domain" description="HpcH/HpaI aldolase/citrate lyase" evidence="4">
    <location>
        <begin position="45"/>
        <end position="263"/>
    </location>
</feature>
<dbReference type="InterPro" id="IPR040442">
    <property type="entry name" value="Pyrv_kinase-like_dom_sf"/>
</dbReference>